<reference evidence="1" key="1">
    <citation type="submission" date="2024-03" db="EMBL/GenBank/DDBJ databases">
        <title>Diverse circular DNA viruses in blood, oral, and fecal samples of captive lemurs.</title>
        <authorList>
            <person name="Paietta E.N."/>
            <person name="Kraberger S."/>
            <person name="Lund M.C."/>
            <person name="Custer J.M."/>
            <person name="Vargas K.M."/>
            <person name="Ehmke E.E."/>
            <person name="Yoder A.D."/>
            <person name="Varsani A."/>
        </authorList>
    </citation>
    <scope>NUCLEOTIDE SEQUENCE</scope>
    <source>
        <strain evidence="1">Duke_24FS_4</strain>
    </source>
</reference>
<sequence>MGECIILRGGIGFDNSKLTAVPSKVRKNKKFLGHGSDNEQIGTLEEVTAETYSLPLNGTYSIPQGIHDGTGKVTQQLPTISGTTVYPTGSQQVFETENKYVSSNFYIAAITNLKAEYIKKGVTILGVTGTYEGYQ</sequence>
<name>A0AAU8AYT0_9CAUD</name>
<organism evidence="1">
    <name type="scientific">Dulem virus 35</name>
    <dbReference type="NCBI Taxonomy" id="3145753"/>
    <lineage>
        <taxon>Viruses</taxon>
        <taxon>Duplodnaviria</taxon>
        <taxon>Heunggongvirae</taxon>
        <taxon>Uroviricota</taxon>
        <taxon>Caudoviricetes</taxon>
    </lineage>
</organism>
<protein>
    <submittedName>
        <fullName evidence="1">Tail protein</fullName>
    </submittedName>
</protein>
<proteinExistence type="predicted"/>
<dbReference type="EMBL" id="PP511522">
    <property type="protein sequence ID" value="XCD05162.1"/>
    <property type="molecule type" value="Genomic_DNA"/>
</dbReference>
<evidence type="ECO:0000313" key="1">
    <source>
        <dbReference type="EMBL" id="XCD05162.1"/>
    </source>
</evidence>
<accession>A0AAU8AYT0</accession>